<dbReference type="EMBL" id="KZ452026">
    <property type="protein sequence ID" value="PKA50323.1"/>
    <property type="molecule type" value="Genomic_DNA"/>
</dbReference>
<dbReference type="Proteomes" id="UP000236161">
    <property type="component" value="Unassembled WGS sequence"/>
</dbReference>
<dbReference type="OrthoDB" id="1043111at2759"/>
<sequence length="121" mass="13434">MTEKTEHTQGEVIRVHSSWKMSGVQEQLEIRFRLPNGSDIGPKKYSSASTVATLKENILGEWPKDLENGPKTVNDLKLINAGRILENNKTLAECRSPICDFIGVTTMHVVVRSTLVERGTG</sequence>
<evidence type="ECO:0000259" key="1">
    <source>
        <dbReference type="PROSITE" id="PS50053"/>
    </source>
</evidence>
<name>A0A2I0A477_9ASPA</name>
<feature type="domain" description="Ubiquitin-like" evidence="1">
    <location>
        <begin position="28"/>
        <end position="94"/>
    </location>
</feature>
<dbReference type="Pfam" id="PF13881">
    <property type="entry name" value="Rad60-SLD_2"/>
    <property type="match status" value="1"/>
</dbReference>
<dbReference type="SUPFAM" id="SSF54236">
    <property type="entry name" value="Ubiquitin-like"/>
    <property type="match status" value="1"/>
</dbReference>
<dbReference type="CDD" id="cd01814">
    <property type="entry name" value="Ubl_MUBs_plant"/>
    <property type="match status" value="1"/>
</dbReference>
<keyword evidence="3" id="KW-1185">Reference proteome</keyword>
<gene>
    <name evidence="2" type="primary">MUB1</name>
    <name evidence="2" type="ORF">AXF42_Ash013412</name>
</gene>
<organism evidence="2 3">
    <name type="scientific">Apostasia shenzhenica</name>
    <dbReference type="NCBI Taxonomy" id="1088818"/>
    <lineage>
        <taxon>Eukaryota</taxon>
        <taxon>Viridiplantae</taxon>
        <taxon>Streptophyta</taxon>
        <taxon>Embryophyta</taxon>
        <taxon>Tracheophyta</taxon>
        <taxon>Spermatophyta</taxon>
        <taxon>Magnoliopsida</taxon>
        <taxon>Liliopsida</taxon>
        <taxon>Asparagales</taxon>
        <taxon>Orchidaceae</taxon>
        <taxon>Apostasioideae</taxon>
        <taxon>Apostasia</taxon>
    </lineage>
</organism>
<dbReference type="InterPro" id="IPR029071">
    <property type="entry name" value="Ubiquitin-like_domsf"/>
</dbReference>
<dbReference type="AlphaFoldDB" id="A0A2I0A477"/>
<dbReference type="PANTHER" id="PTHR13169:SF26">
    <property type="entry name" value="MEMBRANE-ANCHORED UBIQUITIN-FOLD PROTEIN 2"/>
    <property type="match status" value="1"/>
</dbReference>
<protein>
    <submittedName>
        <fullName evidence="2">Membrane-anchored ubiquitin-fold protein 1</fullName>
    </submittedName>
</protein>
<dbReference type="InterPro" id="IPR039540">
    <property type="entry name" value="UBL3-like_ubiquitin_dom"/>
</dbReference>
<dbReference type="InterPro" id="IPR000626">
    <property type="entry name" value="Ubiquitin-like_dom"/>
</dbReference>
<dbReference type="PROSITE" id="PS50053">
    <property type="entry name" value="UBIQUITIN_2"/>
    <property type="match status" value="1"/>
</dbReference>
<evidence type="ECO:0000313" key="3">
    <source>
        <dbReference type="Proteomes" id="UP000236161"/>
    </source>
</evidence>
<proteinExistence type="predicted"/>
<evidence type="ECO:0000313" key="2">
    <source>
        <dbReference type="EMBL" id="PKA50323.1"/>
    </source>
</evidence>
<dbReference type="InterPro" id="IPR040015">
    <property type="entry name" value="UBL3-like"/>
</dbReference>
<reference evidence="2 3" key="1">
    <citation type="journal article" date="2017" name="Nature">
        <title>The Apostasia genome and the evolution of orchids.</title>
        <authorList>
            <person name="Zhang G.Q."/>
            <person name="Liu K.W."/>
            <person name="Li Z."/>
            <person name="Lohaus R."/>
            <person name="Hsiao Y.Y."/>
            <person name="Niu S.C."/>
            <person name="Wang J.Y."/>
            <person name="Lin Y.C."/>
            <person name="Xu Q."/>
            <person name="Chen L.J."/>
            <person name="Yoshida K."/>
            <person name="Fujiwara S."/>
            <person name="Wang Z.W."/>
            <person name="Zhang Y.Q."/>
            <person name="Mitsuda N."/>
            <person name="Wang M."/>
            <person name="Liu G.H."/>
            <person name="Pecoraro L."/>
            <person name="Huang H.X."/>
            <person name="Xiao X.J."/>
            <person name="Lin M."/>
            <person name="Wu X.Y."/>
            <person name="Wu W.L."/>
            <person name="Chen Y.Y."/>
            <person name="Chang S.B."/>
            <person name="Sakamoto S."/>
            <person name="Ohme-Takagi M."/>
            <person name="Yagi M."/>
            <person name="Zeng S.J."/>
            <person name="Shen C.Y."/>
            <person name="Yeh C.M."/>
            <person name="Luo Y.B."/>
            <person name="Tsai W.C."/>
            <person name="Van de Peer Y."/>
            <person name="Liu Z.J."/>
        </authorList>
    </citation>
    <scope>NUCLEOTIDE SEQUENCE [LARGE SCALE GENOMIC DNA]</scope>
    <source>
        <strain evidence="3">cv. Shenzhen</strain>
        <tissue evidence="2">Stem</tissue>
    </source>
</reference>
<dbReference type="PANTHER" id="PTHR13169">
    <property type="entry name" value="UBIQUITIN-LIKE PROTEIN 3 HCG-1 PROTEIN"/>
    <property type="match status" value="1"/>
</dbReference>
<accession>A0A2I0A477</accession>
<dbReference type="Gene3D" id="3.10.20.90">
    <property type="entry name" value="Phosphatidylinositol 3-kinase Catalytic Subunit, Chain A, domain 1"/>
    <property type="match status" value="1"/>
</dbReference>